<dbReference type="InterPro" id="IPR000182">
    <property type="entry name" value="GNAT_dom"/>
</dbReference>
<dbReference type="Pfam" id="PF00583">
    <property type="entry name" value="Acetyltransf_1"/>
    <property type="match status" value="2"/>
</dbReference>
<evidence type="ECO:0000256" key="2">
    <source>
        <dbReference type="ARBA" id="ARBA00023315"/>
    </source>
</evidence>
<dbReference type="PROSITE" id="PS51186">
    <property type="entry name" value="GNAT"/>
    <property type="match status" value="2"/>
</dbReference>
<dbReference type="GO" id="GO:0016747">
    <property type="term" value="F:acyltransferase activity, transferring groups other than amino-acyl groups"/>
    <property type="evidence" value="ECO:0007669"/>
    <property type="project" value="InterPro"/>
</dbReference>
<accession>A0AAE3LNG1</accession>
<keyword evidence="5" id="KW-1185">Reference proteome</keyword>
<organism evidence="4 5">
    <name type="scientific">Perspicuibacillus lycopersici</name>
    <dbReference type="NCBI Taxonomy" id="1325689"/>
    <lineage>
        <taxon>Bacteria</taxon>
        <taxon>Bacillati</taxon>
        <taxon>Bacillota</taxon>
        <taxon>Bacilli</taxon>
        <taxon>Bacillales</taxon>
        <taxon>Bacillaceae</taxon>
        <taxon>Perspicuibacillus</taxon>
    </lineage>
</organism>
<dbReference type="PANTHER" id="PTHR43420">
    <property type="entry name" value="ACETYLTRANSFERASE"/>
    <property type="match status" value="1"/>
</dbReference>
<evidence type="ECO:0000259" key="3">
    <source>
        <dbReference type="PROSITE" id="PS51186"/>
    </source>
</evidence>
<feature type="domain" description="N-acetyltransferase" evidence="3">
    <location>
        <begin position="141"/>
        <end position="275"/>
    </location>
</feature>
<feature type="domain" description="N-acetyltransferase" evidence="3">
    <location>
        <begin position="1"/>
        <end position="133"/>
    </location>
</feature>
<dbReference type="InterPro" id="IPR016181">
    <property type="entry name" value="Acyl_CoA_acyltransferase"/>
</dbReference>
<dbReference type="CDD" id="cd04301">
    <property type="entry name" value="NAT_SF"/>
    <property type="match status" value="2"/>
</dbReference>
<evidence type="ECO:0000313" key="5">
    <source>
        <dbReference type="Proteomes" id="UP001209318"/>
    </source>
</evidence>
<protein>
    <submittedName>
        <fullName evidence="4">GNAT family N-acetyltransferase</fullName>
        <ecNumber evidence="4">2.3.1.-</ecNumber>
    </submittedName>
</protein>
<comment type="caution">
    <text evidence="4">The sequence shown here is derived from an EMBL/GenBank/DDBJ whole genome shotgun (WGS) entry which is preliminary data.</text>
</comment>
<dbReference type="Proteomes" id="UP001209318">
    <property type="component" value="Unassembled WGS sequence"/>
</dbReference>
<reference evidence="4" key="1">
    <citation type="submission" date="2022-10" db="EMBL/GenBank/DDBJ databases">
        <title>Description of Fervidibacillus gen. nov. in the family Fervidibacillaceae fam. nov. with two species, Fervidibacillus albus sp. nov., and Fervidibacillus halotolerans sp. nov., isolated from tidal flat sediments.</title>
        <authorList>
            <person name="Kwon K.K."/>
            <person name="Yang S.-H."/>
        </authorList>
    </citation>
    <scope>NUCLEOTIDE SEQUENCE</scope>
    <source>
        <strain evidence="4">JCM 19140</strain>
    </source>
</reference>
<dbReference type="InterPro" id="IPR050680">
    <property type="entry name" value="YpeA/RimI_acetyltransf"/>
</dbReference>
<dbReference type="Gene3D" id="3.40.630.30">
    <property type="match status" value="2"/>
</dbReference>
<dbReference type="SUPFAM" id="SSF55729">
    <property type="entry name" value="Acyl-CoA N-acyltransferases (Nat)"/>
    <property type="match status" value="2"/>
</dbReference>
<dbReference type="AlphaFoldDB" id="A0AAE3LNG1"/>
<gene>
    <name evidence="4" type="ORF">OEV98_14065</name>
</gene>
<evidence type="ECO:0000256" key="1">
    <source>
        <dbReference type="ARBA" id="ARBA00022679"/>
    </source>
</evidence>
<proteinExistence type="predicted"/>
<dbReference type="EMBL" id="JAOUSF010000005">
    <property type="protein sequence ID" value="MCU9614665.1"/>
    <property type="molecule type" value="Genomic_DNA"/>
</dbReference>
<dbReference type="RefSeq" id="WP_263073990.1">
    <property type="nucleotide sequence ID" value="NZ_JAOUSF010000005.1"/>
</dbReference>
<keyword evidence="1 4" id="KW-0808">Transferase</keyword>
<sequence length="275" mass="31933">MLTKQQLKDIKKLQEICESQEGINLKLNWDMLENRTENEKNDFLYYEHEQLIGFLGLYGFGNKVEISGMVHPTFRRKGIFSQLFKEAMAEITKHNFTKVLLNTPANSPSGKQFLQTIPCELIFSEYQMKWEQKELFVYDDVQIRQSVSEADFQAEVQLDVQSFGFALEEAISFNKRIKTENTQSFYVIEHDGETVGKIRTQRQDGESWIYGFAIFPEKQGNGIGKKALQRVILQESSLGYDVFLEVETQNAHALRLYETSGFNIIQAQDYYLLTI</sequence>
<keyword evidence="2 4" id="KW-0012">Acyltransferase</keyword>
<dbReference type="PANTHER" id="PTHR43420:SF12">
    <property type="entry name" value="N-ACETYLTRANSFERASE DOMAIN-CONTAINING PROTEIN"/>
    <property type="match status" value="1"/>
</dbReference>
<evidence type="ECO:0000313" key="4">
    <source>
        <dbReference type="EMBL" id="MCU9614665.1"/>
    </source>
</evidence>
<name>A0AAE3LNG1_9BACI</name>
<dbReference type="EC" id="2.3.1.-" evidence="4"/>